<dbReference type="GO" id="GO:0006313">
    <property type="term" value="P:DNA transposition"/>
    <property type="evidence" value="ECO:0007669"/>
    <property type="project" value="InterPro"/>
</dbReference>
<dbReference type="PANTHER" id="PTHR33215:SF12">
    <property type="entry name" value="TRANSPOSASE INSN FOR INSERTION SEQUENCE ELEMENT IS911A-RELATED"/>
    <property type="match status" value="1"/>
</dbReference>
<keyword evidence="4" id="KW-1185">Reference proteome</keyword>
<dbReference type="SUPFAM" id="SSF46689">
    <property type="entry name" value="Homeodomain-like"/>
    <property type="match status" value="1"/>
</dbReference>
<dbReference type="GO" id="GO:0003677">
    <property type="term" value="F:DNA binding"/>
    <property type="evidence" value="ECO:0007669"/>
    <property type="project" value="InterPro"/>
</dbReference>
<protein>
    <submittedName>
        <fullName evidence="3">Transposase</fullName>
    </submittedName>
</protein>
<evidence type="ECO:0000313" key="4">
    <source>
        <dbReference type="Proteomes" id="UP001320119"/>
    </source>
</evidence>
<dbReference type="PANTHER" id="PTHR33215">
    <property type="entry name" value="PROTEIN DISTAL ANTENNA"/>
    <property type="match status" value="1"/>
</dbReference>
<feature type="coiled-coil region" evidence="2">
    <location>
        <begin position="64"/>
        <end position="91"/>
    </location>
</feature>
<evidence type="ECO:0000256" key="2">
    <source>
        <dbReference type="SAM" id="Coils"/>
    </source>
</evidence>
<keyword evidence="2" id="KW-0175">Coiled coil</keyword>
<comment type="similarity">
    <text evidence="1">Belongs to the transposase 8 family.</text>
</comment>
<dbReference type="GO" id="GO:0004803">
    <property type="term" value="F:transposase activity"/>
    <property type="evidence" value="ECO:0007669"/>
    <property type="project" value="InterPro"/>
</dbReference>
<reference evidence="3 4" key="1">
    <citation type="journal article" date="2022" name="IScience">
        <title>An ultrasensitive nanofiber-based assay for enzymatic hydrolysis and deep-sea microbial degradation of cellulose.</title>
        <authorList>
            <person name="Tsudome M."/>
            <person name="Tachioka M."/>
            <person name="Miyazaki M."/>
            <person name="Uchimura K."/>
            <person name="Tsuda M."/>
            <person name="Takaki Y."/>
            <person name="Deguchi S."/>
        </authorList>
    </citation>
    <scope>NUCLEOTIDE SEQUENCE [LARGE SCALE GENOMIC DNA]</scope>
    <source>
        <strain evidence="3 4">GE09</strain>
    </source>
</reference>
<dbReference type="Proteomes" id="UP001320119">
    <property type="component" value="Chromosome"/>
</dbReference>
<organism evidence="3 4">
    <name type="scientific">Marinagarivorans cellulosilyticus</name>
    <dbReference type="NCBI Taxonomy" id="2721545"/>
    <lineage>
        <taxon>Bacteria</taxon>
        <taxon>Pseudomonadati</taxon>
        <taxon>Pseudomonadota</taxon>
        <taxon>Gammaproteobacteria</taxon>
        <taxon>Cellvibrionales</taxon>
        <taxon>Cellvibrionaceae</taxon>
        <taxon>Marinagarivorans</taxon>
    </lineage>
</organism>
<dbReference type="InterPro" id="IPR002514">
    <property type="entry name" value="Transposase_8"/>
</dbReference>
<gene>
    <name evidence="3" type="ORF">MARGE09_P2082</name>
</gene>
<accession>A0AAN1WHT6</accession>
<name>A0AAN1WHT6_9GAMM</name>
<evidence type="ECO:0000256" key="1">
    <source>
        <dbReference type="ARBA" id="ARBA00009964"/>
    </source>
</evidence>
<dbReference type="InterPro" id="IPR009057">
    <property type="entry name" value="Homeodomain-like_sf"/>
</dbReference>
<dbReference type="EMBL" id="AP023086">
    <property type="protein sequence ID" value="BCD97881.1"/>
    <property type="molecule type" value="Genomic_DNA"/>
</dbReference>
<dbReference type="InterPro" id="IPR051839">
    <property type="entry name" value="RD_transcriptional_regulator"/>
</dbReference>
<dbReference type="Gene3D" id="1.10.10.60">
    <property type="entry name" value="Homeodomain-like"/>
    <property type="match status" value="1"/>
</dbReference>
<dbReference type="RefSeq" id="WP_236981847.1">
    <property type="nucleotide sequence ID" value="NZ_AP023086.1"/>
</dbReference>
<proteinExistence type="inferred from homology"/>
<dbReference type="Pfam" id="PF01527">
    <property type="entry name" value="HTH_Tnp_1"/>
    <property type="match status" value="1"/>
</dbReference>
<dbReference type="AlphaFoldDB" id="A0AAN1WHT6"/>
<sequence length="104" mass="12002">MSKQTRPRYDAEFRLKVANLVLQQDYSIREAAEAMGVGKSTVDKWVRQLRNNRQSKPGELSVPIGNDQQRIREQEKEIRCINEENDILKKASALLLSGSLKNFR</sequence>
<dbReference type="KEGG" id="marq:MARGE09_P2082"/>
<evidence type="ECO:0000313" key="3">
    <source>
        <dbReference type="EMBL" id="BCD97881.1"/>
    </source>
</evidence>